<dbReference type="Gene3D" id="3.40.50.11380">
    <property type="match status" value="1"/>
</dbReference>
<evidence type="ECO:0000256" key="1">
    <source>
        <dbReference type="ARBA" id="ARBA00004922"/>
    </source>
</evidence>
<dbReference type="AlphaFoldDB" id="A0A3A1YAP6"/>
<reference evidence="7 8" key="1">
    <citation type="submission" date="2017-08" db="EMBL/GenBank/DDBJ databases">
        <title>Reclassification of Bisgaard taxon 37 and 44.</title>
        <authorList>
            <person name="Christensen H."/>
        </authorList>
    </citation>
    <scope>NUCLEOTIDE SEQUENCE [LARGE SCALE GENOMIC DNA]</scope>
    <source>
        <strain evidence="7 8">EEAB3T1</strain>
    </source>
</reference>
<dbReference type="OrthoDB" id="8608962at2"/>
<dbReference type="EMBL" id="NRJF01000099">
    <property type="protein sequence ID" value="RIY35212.1"/>
    <property type="molecule type" value="Genomic_DNA"/>
</dbReference>
<keyword evidence="8" id="KW-1185">Reference proteome</keyword>
<comment type="caution">
    <text evidence="7">The sequence shown here is derived from an EMBL/GenBank/DDBJ whole genome shotgun (WGS) entry which is preliminary data.</text>
</comment>
<evidence type="ECO:0000256" key="2">
    <source>
        <dbReference type="ARBA" id="ARBA00022676"/>
    </source>
</evidence>
<dbReference type="SUPFAM" id="SSF53756">
    <property type="entry name" value="UDP-Glycosyltransferase/glycogen phosphorylase"/>
    <property type="match status" value="1"/>
</dbReference>
<dbReference type="Pfam" id="PF18071">
    <property type="entry name" value="HMW1C_N"/>
    <property type="match status" value="1"/>
</dbReference>
<sequence length="656" mass="75095">MAFNLNKYEYNCYHHKFEEAARQFIEFLRDLDGDLGKLTEKFTANVPVLALNDQLTEHFLSRIISATTYLFLHKDFTISDHGFSQMIYLQRWVEMMFAASPFRNADHIIQAFNQSEDANNPVIGGENLAKFAMFYLPDSNVPLNFEGLWQVNRHLTCQLCFALLSPRLLGTQAAHDKRELLLQWLPEKLYELDSLDSVPVSILHDVYMHSSYADTPKRHEIKKPLNRLMRLQLEKAGITDVPNLPKEVKKGEKPVLLVLLEWFSGGHSIWRTHSRCIDEARKEFHVIGMGLENRVGKETHGVFDEYIPIKDDIPLFDQVRFVRDVAEKRGAHVFYMPSIGMFLNSIFMTCLRIAPVQMVALGHPATTNSPYIDYVVVEDIYVGEDTPKCFSEELLRLPKDIFYRPSMFAQDLDLNTKREFDPEVVNIVMAATIMKFNPKLLQTLKQIIDKSKKKVHLHFLIGQAIGLTHMHIKNIITQALGKDNVTVHEHKGYKEYMNIMSKCDMFLNPFPFGNTNGIVDTITAGLPGICKTGPEVFEHIDDGLFHYLGFPEWTVAKTTEEYVEAALRMIENPLERLNIAQQYSGKDKVEKFFQGDASCMGRMMRERLDKALAKDGAKKEEKEAKPAKAAKATKAKAEKAEKAEKAPKKTTKKAKK</sequence>
<evidence type="ECO:0000256" key="3">
    <source>
        <dbReference type="ARBA" id="ARBA00022679"/>
    </source>
</evidence>
<comment type="pathway">
    <text evidence="1">Protein modification; protein glycosylation.</text>
</comment>
<evidence type="ECO:0000256" key="4">
    <source>
        <dbReference type="SAM" id="MobiDB-lite"/>
    </source>
</evidence>
<evidence type="ECO:0000313" key="7">
    <source>
        <dbReference type="EMBL" id="RIY35212.1"/>
    </source>
</evidence>
<dbReference type="Gene3D" id="3.40.50.2000">
    <property type="entry name" value="Glycogen Phosphorylase B"/>
    <property type="match status" value="1"/>
</dbReference>
<organism evidence="7 8">
    <name type="scientific">Psittacicella gerlachiana</name>
    <dbReference type="NCBI Taxonomy" id="2028574"/>
    <lineage>
        <taxon>Bacteria</taxon>
        <taxon>Pseudomonadati</taxon>
        <taxon>Pseudomonadota</taxon>
        <taxon>Gammaproteobacteria</taxon>
        <taxon>Pasteurellales</taxon>
        <taxon>Psittacicellaceae</taxon>
        <taxon>Psittacicella</taxon>
    </lineage>
</organism>
<dbReference type="InterPro" id="IPR040542">
    <property type="entry name" value="HMW1_D2"/>
</dbReference>
<feature type="compositionally biased region" description="Basic and acidic residues" evidence="4">
    <location>
        <begin position="635"/>
        <end position="647"/>
    </location>
</feature>
<protein>
    <submittedName>
        <fullName evidence="7">Uncharacterized protein</fullName>
    </submittedName>
</protein>
<accession>A0A3A1YAP6</accession>
<evidence type="ECO:0000313" key="8">
    <source>
        <dbReference type="Proteomes" id="UP000265964"/>
    </source>
</evidence>
<evidence type="ECO:0000259" key="5">
    <source>
        <dbReference type="Pfam" id="PF18071"/>
    </source>
</evidence>
<dbReference type="PANTHER" id="PTHR44835">
    <property type="entry name" value="UDP-N-ACETYLGLUCOSAMINE--PEPTIDE N-ACETYLGLUCOSAMINYLTRANSFERASE SPINDLY-RELATED"/>
    <property type="match status" value="1"/>
</dbReference>
<dbReference type="InterPro" id="IPR051939">
    <property type="entry name" value="Glycosyltr_41/O-GlcNAc_trsf"/>
</dbReference>
<proteinExistence type="predicted"/>
<keyword evidence="2" id="KW-0328">Glycosyltransferase</keyword>
<feature type="domain" description="HMW1C N-terminal" evidence="5">
    <location>
        <begin position="3"/>
        <end position="113"/>
    </location>
</feature>
<dbReference type="InterPro" id="IPR041109">
    <property type="entry name" value="HMW1C_N"/>
</dbReference>
<feature type="compositionally biased region" description="Basic and acidic residues" evidence="4">
    <location>
        <begin position="610"/>
        <end position="626"/>
    </location>
</feature>
<dbReference type="RefSeq" id="WP_119534684.1">
    <property type="nucleotide sequence ID" value="NZ_NRJF01000099.1"/>
</dbReference>
<gene>
    <name evidence="7" type="ORF">CKF59_03975</name>
</gene>
<dbReference type="Pfam" id="PF18254">
    <property type="entry name" value="HMw1_D2"/>
    <property type="match status" value="1"/>
</dbReference>
<feature type="region of interest" description="Disordered" evidence="4">
    <location>
        <begin position="610"/>
        <end position="656"/>
    </location>
</feature>
<dbReference type="GO" id="GO:0016757">
    <property type="term" value="F:glycosyltransferase activity"/>
    <property type="evidence" value="ECO:0007669"/>
    <property type="project" value="UniProtKB-KW"/>
</dbReference>
<feature type="domain" description="HMW1" evidence="6">
    <location>
        <begin position="147"/>
        <end position="230"/>
    </location>
</feature>
<keyword evidence="3" id="KW-0808">Transferase</keyword>
<dbReference type="Proteomes" id="UP000265964">
    <property type="component" value="Unassembled WGS sequence"/>
</dbReference>
<name>A0A3A1YAP6_9GAMM</name>
<evidence type="ECO:0000259" key="6">
    <source>
        <dbReference type="Pfam" id="PF18254"/>
    </source>
</evidence>
<dbReference type="PANTHER" id="PTHR44835:SF1">
    <property type="entry name" value="PROTEIN O-GLCNAC TRANSFERASE"/>
    <property type="match status" value="1"/>
</dbReference>